<evidence type="ECO:0000256" key="7">
    <source>
        <dbReference type="SAM" id="Phobius"/>
    </source>
</evidence>
<comment type="caution">
    <text evidence="9">The sequence shown here is derived from an EMBL/GenBank/DDBJ whole genome shotgun (WGS) entry which is preliminary data.</text>
</comment>
<sequence length="241" mass="26573">MGEALAYLHEFNIVSVTLRLVLAMVSGGMIGMERGRKRRAAGFRTYILVCLGAALTMLLSQYELTMLSTRWSALAEQIGLRTDVSRFGAQVINGIGFLGAGTILVTGHQQVTGLTTAAGLWASACMGLAIGAGFYECILPAFVLIFLCIRVFPIVDGLIQENSRMMHIYVEFESLDNVGAIISRIKSQDMQVLDIDIERGREKRGQYPSIVFSIRLNQRKAHEQVLSSIADLDCIRVIREI</sequence>
<evidence type="ECO:0000256" key="2">
    <source>
        <dbReference type="ARBA" id="ARBA00009298"/>
    </source>
</evidence>
<evidence type="ECO:0000313" key="10">
    <source>
        <dbReference type="Proteomes" id="UP000194903"/>
    </source>
</evidence>
<protein>
    <submittedName>
        <fullName evidence="9">Mg2+ transporter-C family protein</fullName>
    </submittedName>
</protein>
<dbReference type="PANTHER" id="PTHR33778:SF1">
    <property type="entry name" value="MAGNESIUM TRANSPORTER YHID-RELATED"/>
    <property type="match status" value="1"/>
</dbReference>
<keyword evidence="4 7" id="KW-0812">Transmembrane</keyword>
<dbReference type="Pfam" id="PF02308">
    <property type="entry name" value="MgtC"/>
    <property type="match status" value="1"/>
</dbReference>
<dbReference type="RefSeq" id="WP_087016588.1">
    <property type="nucleotide sequence ID" value="NZ_NHOC01000001.1"/>
</dbReference>
<keyword evidence="3" id="KW-1003">Cell membrane</keyword>
<reference evidence="9 10" key="1">
    <citation type="submission" date="2017-05" db="EMBL/GenBank/DDBJ databases">
        <title>Butyricicoccus porcorum sp. nov. a butyrate-producing bacterium from the swine intestinal tract.</title>
        <authorList>
            <person name="Trachsel J."/>
            <person name="Humphrey S."/>
            <person name="Allen H.K."/>
        </authorList>
    </citation>
    <scope>NUCLEOTIDE SEQUENCE [LARGE SCALE GENOMIC DNA]</scope>
    <source>
        <strain evidence="9">BB10</strain>
    </source>
</reference>
<name>A0A252F7F6_9FIRM</name>
<organism evidence="9 10">
    <name type="scientific">Butyricicoccus porcorum</name>
    <dbReference type="NCBI Taxonomy" id="1945634"/>
    <lineage>
        <taxon>Bacteria</taxon>
        <taxon>Bacillati</taxon>
        <taxon>Bacillota</taxon>
        <taxon>Clostridia</taxon>
        <taxon>Eubacteriales</taxon>
        <taxon>Butyricicoccaceae</taxon>
        <taxon>Butyricicoccus</taxon>
    </lineage>
</organism>
<keyword evidence="6 7" id="KW-0472">Membrane</keyword>
<feature type="domain" description="MgtC/SapB/SrpB/YhiD N-terminal" evidence="8">
    <location>
        <begin position="20"/>
        <end position="153"/>
    </location>
</feature>
<dbReference type="GO" id="GO:0005886">
    <property type="term" value="C:plasma membrane"/>
    <property type="evidence" value="ECO:0007669"/>
    <property type="project" value="UniProtKB-SubCell"/>
</dbReference>
<evidence type="ECO:0000259" key="8">
    <source>
        <dbReference type="Pfam" id="PF02308"/>
    </source>
</evidence>
<evidence type="ECO:0000256" key="4">
    <source>
        <dbReference type="ARBA" id="ARBA00022692"/>
    </source>
</evidence>
<evidence type="ECO:0000256" key="5">
    <source>
        <dbReference type="ARBA" id="ARBA00022989"/>
    </source>
</evidence>
<evidence type="ECO:0000256" key="3">
    <source>
        <dbReference type="ARBA" id="ARBA00022475"/>
    </source>
</evidence>
<feature type="transmembrane region" description="Helical" evidence="7">
    <location>
        <begin position="43"/>
        <end position="62"/>
    </location>
</feature>
<accession>A0A252F7F6</accession>
<dbReference type="EMBL" id="NHOC01000001">
    <property type="protein sequence ID" value="OUM21686.1"/>
    <property type="molecule type" value="Genomic_DNA"/>
</dbReference>
<feature type="transmembrane region" description="Helical" evidence="7">
    <location>
        <begin position="114"/>
        <end position="135"/>
    </location>
</feature>
<keyword evidence="5 7" id="KW-1133">Transmembrane helix</keyword>
<evidence type="ECO:0000256" key="6">
    <source>
        <dbReference type="ARBA" id="ARBA00023136"/>
    </source>
</evidence>
<evidence type="ECO:0000256" key="1">
    <source>
        <dbReference type="ARBA" id="ARBA00004651"/>
    </source>
</evidence>
<dbReference type="Proteomes" id="UP000194903">
    <property type="component" value="Unassembled WGS sequence"/>
</dbReference>
<dbReference type="PANTHER" id="PTHR33778">
    <property type="entry name" value="PROTEIN MGTC"/>
    <property type="match status" value="1"/>
</dbReference>
<dbReference type="OrthoDB" id="9811198at2"/>
<gene>
    <name evidence="9" type="ORF">CBW42_00180</name>
</gene>
<evidence type="ECO:0000313" key="9">
    <source>
        <dbReference type="EMBL" id="OUM21686.1"/>
    </source>
</evidence>
<feature type="transmembrane region" description="Helical" evidence="7">
    <location>
        <begin position="87"/>
        <end position="107"/>
    </location>
</feature>
<comment type="similarity">
    <text evidence="2">Belongs to the MgtC/SapB family.</text>
</comment>
<feature type="transmembrane region" description="Helical" evidence="7">
    <location>
        <begin position="141"/>
        <end position="159"/>
    </location>
</feature>
<dbReference type="PRINTS" id="PR01837">
    <property type="entry name" value="MGTCSAPBPROT"/>
</dbReference>
<dbReference type="AlphaFoldDB" id="A0A252F7F6"/>
<proteinExistence type="inferred from homology"/>
<comment type="subcellular location">
    <subcellularLocation>
        <location evidence="1">Cell membrane</location>
        <topology evidence="1">Multi-pass membrane protein</topology>
    </subcellularLocation>
</comment>
<keyword evidence="10" id="KW-1185">Reference proteome</keyword>
<dbReference type="InterPro" id="IPR003416">
    <property type="entry name" value="MgtC/SapB/SrpB/YhiD_fam"/>
</dbReference>
<feature type="transmembrane region" description="Helical" evidence="7">
    <location>
        <begin position="12"/>
        <end position="31"/>
    </location>
</feature>
<dbReference type="InterPro" id="IPR049177">
    <property type="entry name" value="MgtC_SapB_SrpB_YhiD_N"/>
</dbReference>